<gene>
    <name evidence="1" type="ORF">SAMN04487928_10596</name>
</gene>
<keyword evidence="2" id="KW-1185">Reference proteome</keyword>
<evidence type="ECO:0000313" key="2">
    <source>
        <dbReference type="Proteomes" id="UP000182624"/>
    </source>
</evidence>
<reference evidence="2" key="1">
    <citation type="submission" date="2016-10" db="EMBL/GenBank/DDBJ databases">
        <authorList>
            <person name="Varghese N."/>
            <person name="Submissions S."/>
        </authorList>
    </citation>
    <scope>NUCLEOTIDE SEQUENCE [LARGE SCALE GENOMIC DNA]</scope>
    <source>
        <strain evidence="2">P18</strain>
    </source>
</reference>
<dbReference type="AlphaFoldDB" id="A0A1I5S3A0"/>
<name>A0A1I5S3A0_9FIRM</name>
<dbReference type="OrthoDB" id="2002934at2"/>
<proteinExistence type="predicted"/>
<organism evidence="1 2">
    <name type="scientific">Butyrivibrio proteoclasticus</name>
    <dbReference type="NCBI Taxonomy" id="43305"/>
    <lineage>
        <taxon>Bacteria</taxon>
        <taxon>Bacillati</taxon>
        <taxon>Bacillota</taxon>
        <taxon>Clostridia</taxon>
        <taxon>Lachnospirales</taxon>
        <taxon>Lachnospiraceae</taxon>
        <taxon>Butyrivibrio</taxon>
    </lineage>
</organism>
<dbReference type="Proteomes" id="UP000182624">
    <property type="component" value="Unassembled WGS sequence"/>
</dbReference>
<dbReference type="RefSeq" id="WP_074885080.1">
    <property type="nucleotide sequence ID" value="NZ_FOXO01000005.1"/>
</dbReference>
<protein>
    <submittedName>
        <fullName evidence="1">Uncharacterized protein</fullName>
    </submittedName>
</protein>
<dbReference type="EMBL" id="FOXO01000005">
    <property type="protein sequence ID" value="SFP65061.1"/>
    <property type="molecule type" value="Genomic_DNA"/>
</dbReference>
<sequence length="400" mass="44766">MQSEHIRITNIDKDIDRAYQLLDDYIFDIKLEGKNALRLRLLTEEVLRLAKSIIDETTVEMWFEGGSKLTNIYLSADNNIDSNKQKELISVATTGENSAKSGFFGQLVKAFLFEAPAERTWTLKDYRNGILKKRREDKYSQEAWDDLERSLVANLADDIIVSIDKNKIKMLVIKDFSEALSSVGSSVPQIVTDPIIVDSDYIQGSNANGRADKAIDVLELSNKDAMHLKLVFEETIGMLKEMTGEYSAVVWFEKYKNEACLKLTAKTLMDSEKKNTLLDMSSEGNVAVKGFMDKVRDVIENGILGYNNVMKLQQEYGGGYISYGTMGMYGSTEGLADSGISWSLYEYRNALSDSIDTSESAKEAWDELEKSIVANVAKDVIVGVKGDRVDMTVVCALNNK</sequence>
<accession>A0A1I5S3A0</accession>
<evidence type="ECO:0000313" key="1">
    <source>
        <dbReference type="EMBL" id="SFP65061.1"/>
    </source>
</evidence>